<dbReference type="GO" id="GO:0022857">
    <property type="term" value="F:transmembrane transporter activity"/>
    <property type="evidence" value="ECO:0007669"/>
    <property type="project" value="InterPro"/>
</dbReference>
<dbReference type="PANTHER" id="PTHR43791">
    <property type="entry name" value="PERMEASE-RELATED"/>
    <property type="match status" value="1"/>
</dbReference>
<evidence type="ECO:0000256" key="5">
    <source>
        <dbReference type="ARBA" id="ARBA00023136"/>
    </source>
</evidence>
<dbReference type="InterPro" id="IPR036259">
    <property type="entry name" value="MFS_trans_sf"/>
</dbReference>
<feature type="transmembrane region" description="Helical" evidence="7">
    <location>
        <begin position="471"/>
        <end position="492"/>
    </location>
</feature>
<proteinExistence type="predicted"/>
<comment type="caution">
    <text evidence="9">The sequence shown here is derived from an EMBL/GenBank/DDBJ whole genome shotgun (WGS) entry which is preliminary data.</text>
</comment>
<feature type="transmembrane region" description="Helical" evidence="7">
    <location>
        <begin position="406"/>
        <end position="426"/>
    </location>
</feature>
<dbReference type="InterPro" id="IPR011701">
    <property type="entry name" value="MFS"/>
</dbReference>
<dbReference type="OrthoDB" id="2985014at2759"/>
<evidence type="ECO:0000256" key="4">
    <source>
        <dbReference type="ARBA" id="ARBA00022989"/>
    </source>
</evidence>
<feature type="transmembrane region" description="Helical" evidence="7">
    <location>
        <begin position="45"/>
        <end position="62"/>
    </location>
</feature>
<dbReference type="AlphaFoldDB" id="A0A9P5XKP2"/>
<gene>
    <name evidence="9" type="ORF">P691DRAFT_699123</name>
</gene>
<evidence type="ECO:0000256" key="7">
    <source>
        <dbReference type="SAM" id="Phobius"/>
    </source>
</evidence>
<dbReference type="Gene3D" id="1.20.1250.20">
    <property type="entry name" value="MFS general substrate transporter like domains"/>
    <property type="match status" value="2"/>
</dbReference>
<dbReference type="GO" id="GO:0016020">
    <property type="term" value="C:membrane"/>
    <property type="evidence" value="ECO:0007669"/>
    <property type="project" value="UniProtKB-SubCell"/>
</dbReference>
<dbReference type="EMBL" id="MU151084">
    <property type="protein sequence ID" value="KAF9451481.1"/>
    <property type="molecule type" value="Genomic_DNA"/>
</dbReference>
<protein>
    <submittedName>
        <fullName evidence="9">MFS general substrate transporter</fullName>
    </submittedName>
</protein>
<evidence type="ECO:0000256" key="2">
    <source>
        <dbReference type="ARBA" id="ARBA00022448"/>
    </source>
</evidence>
<feature type="transmembrane region" description="Helical" evidence="7">
    <location>
        <begin position="107"/>
        <end position="128"/>
    </location>
</feature>
<feature type="transmembrane region" description="Helical" evidence="7">
    <location>
        <begin position="438"/>
        <end position="459"/>
    </location>
</feature>
<evidence type="ECO:0000256" key="6">
    <source>
        <dbReference type="SAM" id="MobiDB-lite"/>
    </source>
</evidence>
<evidence type="ECO:0000256" key="3">
    <source>
        <dbReference type="ARBA" id="ARBA00022692"/>
    </source>
</evidence>
<dbReference type="Proteomes" id="UP000807342">
    <property type="component" value="Unassembled WGS sequence"/>
</dbReference>
<evidence type="ECO:0000313" key="10">
    <source>
        <dbReference type="Proteomes" id="UP000807342"/>
    </source>
</evidence>
<feature type="transmembrane region" description="Helical" evidence="7">
    <location>
        <begin position="343"/>
        <end position="367"/>
    </location>
</feature>
<feature type="compositionally biased region" description="Low complexity" evidence="6">
    <location>
        <begin position="10"/>
        <end position="24"/>
    </location>
</feature>
<keyword evidence="4 7" id="KW-1133">Transmembrane helix</keyword>
<feature type="region of interest" description="Disordered" evidence="6">
    <location>
        <begin position="1"/>
        <end position="31"/>
    </location>
</feature>
<evidence type="ECO:0000313" key="9">
    <source>
        <dbReference type="EMBL" id="KAF9451481.1"/>
    </source>
</evidence>
<dbReference type="SUPFAM" id="SSF103473">
    <property type="entry name" value="MFS general substrate transporter"/>
    <property type="match status" value="1"/>
</dbReference>
<keyword evidence="5 7" id="KW-0472">Membrane</keyword>
<dbReference type="PROSITE" id="PS50850">
    <property type="entry name" value="MFS"/>
    <property type="match status" value="1"/>
</dbReference>
<dbReference type="FunFam" id="1.20.1250.20:FF:000013">
    <property type="entry name" value="MFS general substrate transporter"/>
    <property type="match status" value="1"/>
</dbReference>
<keyword evidence="2" id="KW-0813">Transport</keyword>
<name>A0A9P5XKP2_9AGAR</name>
<evidence type="ECO:0000259" key="8">
    <source>
        <dbReference type="PROSITE" id="PS50850"/>
    </source>
</evidence>
<keyword evidence="3 7" id="KW-0812">Transmembrane</keyword>
<feature type="transmembrane region" description="Helical" evidence="7">
    <location>
        <begin position="316"/>
        <end position="337"/>
    </location>
</feature>
<feature type="transmembrane region" description="Helical" evidence="7">
    <location>
        <begin position="379"/>
        <end position="400"/>
    </location>
</feature>
<dbReference type="FunFam" id="1.20.1250.20:FF:000057">
    <property type="entry name" value="MFS general substrate transporter"/>
    <property type="match status" value="1"/>
</dbReference>
<comment type="subcellular location">
    <subcellularLocation>
        <location evidence="1">Membrane</location>
        <topology evidence="1">Multi-pass membrane protein</topology>
    </subcellularLocation>
</comment>
<dbReference type="PANTHER" id="PTHR43791:SF6">
    <property type="entry name" value="TRANSPORTER, PUTATIVE (AFU_ORTHOLOGUE AFUA_1G16690)-RELATED"/>
    <property type="match status" value="1"/>
</dbReference>
<feature type="transmembrane region" description="Helical" evidence="7">
    <location>
        <begin position="140"/>
        <end position="164"/>
    </location>
</feature>
<keyword evidence="10" id="KW-1185">Reference proteome</keyword>
<reference evidence="9" key="1">
    <citation type="submission" date="2020-11" db="EMBL/GenBank/DDBJ databases">
        <authorList>
            <consortium name="DOE Joint Genome Institute"/>
            <person name="Ahrendt S."/>
            <person name="Riley R."/>
            <person name="Andreopoulos W."/>
            <person name="Labutti K."/>
            <person name="Pangilinan J."/>
            <person name="Ruiz-Duenas F.J."/>
            <person name="Barrasa J.M."/>
            <person name="Sanchez-Garcia M."/>
            <person name="Camarero S."/>
            <person name="Miyauchi S."/>
            <person name="Serrano A."/>
            <person name="Linde D."/>
            <person name="Babiker R."/>
            <person name="Drula E."/>
            <person name="Ayuso-Fernandez I."/>
            <person name="Pacheco R."/>
            <person name="Padilla G."/>
            <person name="Ferreira P."/>
            <person name="Barriuso J."/>
            <person name="Kellner H."/>
            <person name="Castanera R."/>
            <person name="Alfaro M."/>
            <person name="Ramirez L."/>
            <person name="Pisabarro A.G."/>
            <person name="Kuo A."/>
            <person name="Tritt A."/>
            <person name="Lipzen A."/>
            <person name="He G."/>
            <person name="Yan M."/>
            <person name="Ng V."/>
            <person name="Cullen D."/>
            <person name="Martin F."/>
            <person name="Rosso M.-N."/>
            <person name="Henrissat B."/>
            <person name="Hibbett D."/>
            <person name="Martinez A.T."/>
            <person name="Grigoriev I.V."/>
        </authorList>
    </citation>
    <scope>NUCLEOTIDE SEQUENCE</scope>
    <source>
        <strain evidence="9">MF-IS2</strain>
    </source>
</reference>
<organism evidence="9 10">
    <name type="scientific">Macrolepiota fuliginosa MF-IS2</name>
    <dbReference type="NCBI Taxonomy" id="1400762"/>
    <lineage>
        <taxon>Eukaryota</taxon>
        <taxon>Fungi</taxon>
        <taxon>Dikarya</taxon>
        <taxon>Basidiomycota</taxon>
        <taxon>Agaricomycotina</taxon>
        <taxon>Agaricomycetes</taxon>
        <taxon>Agaricomycetidae</taxon>
        <taxon>Agaricales</taxon>
        <taxon>Agaricineae</taxon>
        <taxon>Agaricaceae</taxon>
        <taxon>Macrolepiota</taxon>
    </lineage>
</organism>
<dbReference type="Pfam" id="PF07690">
    <property type="entry name" value="MFS_1"/>
    <property type="match status" value="2"/>
</dbReference>
<dbReference type="InterPro" id="IPR020846">
    <property type="entry name" value="MFS_dom"/>
</dbReference>
<sequence>MVIGEVQRVDTSGSKSSKSSGDTSDCTPPTGIERQKAEKRLVRKLDMRLLVPVVVIYIMNYIDRTAITSARLKGLEQDLKLTEVQYSVILAVFFAVYCPSQIPSNMVLNYISCPSWFISACVISWGLVSTLTGVTRNFSGILICRLFLGIPEAAFYPGSIYLLSRWYTRKELALRTAFLYGGLTISSAFGSLMAAGILSGMEGRLGIRAWRWLFYIEVCGVYKTETRLRRTRCKGRHNDVPGHSDAVSAAHPNLIFAHCQIRWILPDYPNNTQWLSPSERRLAQIRLAEDAGEADEDTHNDSAWKGLLSAIKDPKVLLFSFVAFFDLMGMGFVNFFPTLTATLGFSTTITLLLAAPPWIVASIICVVNGYHADRTGERFFHVTAFWWMSILGYVVALSTMSVVGRYIALFLLASGHTGFVMTFVWVSNSIPRPPAKRAASIGIVSGIGNLGNLVSSFLWKTEWGPRYAPSMIIGICSLVVAIFLSFVIRTLLVRANKQFELLEDDQWQQAPINEDRVREAARLEGLALEEALRRRRDFRYLY</sequence>
<feature type="domain" description="Major facilitator superfamily (MFS) profile" evidence="8">
    <location>
        <begin position="49"/>
        <end position="492"/>
    </location>
</feature>
<feature type="transmembrane region" description="Helical" evidence="7">
    <location>
        <begin position="176"/>
        <end position="199"/>
    </location>
</feature>
<accession>A0A9P5XKP2</accession>
<evidence type="ECO:0000256" key="1">
    <source>
        <dbReference type="ARBA" id="ARBA00004141"/>
    </source>
</evidence>